<comment type="caution">
    <text evidence="3">The sequence shown here is derived from an EMBL/GenBank/DDBJ whole genome shotgun (WGS) entry which is preliminary data.</text>
</comment>
<keyword evidence="2" id="KW-1133">Transmembrane helix</keyword>
<reference evidence="3 4" key="1">
    <citation type="submission" date="2020-08" db="EMBL/GenBank/DDBJ databases">
        <title>Genomic Encyclopedia of Type Strains, Phase III (KMG-III): the genomes of soil and plant-associated and newly described type strains.</title>
        <authorList>
            <person name="Whitman W."/>
        </authorList>
    </citation>
    <scope>NUCLEOTIDE SEQUENCE [LARGE SCALE GENOMIC DNA]</scope>
    <source>
        <strain evidence="3 4">CECT 5862</strain>
    </source>
</reference>
<dbReference type="RefSeq" id="WP_183600420.1">
    <property type="nucleotide sequence ID" value="NZ_JACHXK010000005.1"/>
</dbReference>
<evidence type="ECO:0000256" key="1">
    <source>
        <dbReference type="SAM" id="MobiDB-lite"/>
    </source>
</evidence>
<keyword evidence="2" id="KW-0472">Membrane</keyword>
<organism evidence="3 4">
    <name type="scientific">Paenibacillus phyllosphaerae</name>
    <dbReference type="NCBI Taxonomy" id="274593"/>
    <lineage>
        <taxon>Bacteria</taxon>
        <taxon>Bacillati</taxon>
        <taxon>Bacillota</taxon>
        <taxon>Bacilli</taxon>
        <taxon>Bacillales</taxon>
        <taxon>Paenibacillaceae</taxon>
        <taxon>Paenibacillus</taxon>
    </lineage>
</organism>
<proteinExistence type="predicted"/>
<evidence type="ECO:0000313" key="3">
    <source>
        <dbReference type="EMBL" id="MBB3110502.1"/>
    </source>
</evidence>
<name>A0A7W5FMV8_9BACL</name>
<evidence type="ECO:0000256" key="2">
    <source>
        <dbReference type="SAM" id="Phobius"/>
    </source>
</evidence>
<gene>
    <name evidence="3" type="ORF">FHS18_002569</name>
</gene>
<feature type="region of interest" description="Disordered" evidence="1">
    <location>
        <begin position="100"/>
        <end position="157"/>
    </location>
</feature>
<dbReference type="Proteomes" id="UP000570361">
    <property type="component" value="Unassembled WGS sequence"/>
</dbReference>
<accession>A0A7W5FMV8</accession>
<protein>
    <submittedName>
        <fullName evidence="3">Uncharacterized protein</fullName>
    </submittedName>
</protein>
<keyword evidence="4" id="KW-1185">Reference proteome</keyword>
<dbReference type="CDD" id="cd00761">
    <property type="entry name" value="Glyco_tranf_GTA_type"/>
    <property type="match status" value="1"/>
</dbReference>
<evidence type="ECO:0000313" key="4">
    <source>
        <dbReference type="Proteomes" id="UP000570361"/>
    </source>
</evidence>
<sequence length="190" mass="21609">MIQILLWVLGCYILAALCVHIAFRISAKKKREAHYVLVAGNEEERMEWYMRALRQHAYVHGKELQVTVLDDGSRDDTLRIAKLFEREGMKVTVAGGTGWLEESGSHGQGQAQPIQGGELSLKTEESPSKWQRLRGRRFKSKQAVRKQEGKASPEPSHLMWRLKAEGIVTEPEHAVLVDLREPSDWSKLPL</sequence>
<keyword evidence="2" id="KW-0812">Transmembrane</keyword>
<feature type="compositionally biased region" description="Basic residues" evidence="1">
    <location>
        <begin position="131"/>
        <end position="144"/>
    </location>
</feature>
<dbReference type="AlphaFoldDB" id="A0A7W5FMV8"/>
<feature type="transmembrane region" description="Helical" evidence="2">
    <location>
        <begin position="6"/>
        <end position="23"/>
    </location>
</feature>
<dbReference type="EMBL" id="JACHXK010000005">
    <property type="protein sequence ID" value="MBB3110502.1"/>
    <property type="molecule type" value="Genomic_DNA"/>
</dbReference>